<evidence type="ECO:0000313" key="1">
    <source>
        <dbReference type="EMBL" id="QJA79355.1"/>
    </source>
</evidence>
<sequence length="77" mass="8439">MRTLTLSLEINGIERRSNIALYKEVIDENGEVVSVTSLTGNRFDSVIVTLSTGNQAFAKESAINAMTYKPVAYSLPE</sequence>
<gene>
    <name evidence="1" type="ORF">MM415A00915_0017</name>
</gene>
<dbReference type="EMBL" id="MT142377">
    <property type="protein sequence ID" value="QJA79355.1"/>
    <property type="molecule type" value="Genomic_DNA"/>
</dbReference>
<name>A0A6M3KCN9_9ZZZZ</name>
<protein>
    <submittedName>
        <fullName evidence="1">Uncharacterized protein</fullName>
    </submittedName>
</protein>
<organism evidence="1">
    <name type="scientific">viral metagenome</name>
    <dbReference type="NCBI Taxonomy" id="1070528"/>
    <lineage>
        <taxon>unclassified sequences</taxon>
        <taxon>metagenomes</taxon>
        <taxon>organismal metagenomes</taxon>
    </lineage>
</organism>
<dbReference type="AlphaFoldDB" id="A0A6M3KCN9"/>
<accession>A0A6M3KCN9</accession>
<proteinExistence type="predicted"/>
<reference evidence="1" key="1">
    <citation type="submission" date="2020-03" db="EMBL/GenBank/DDBJ databases">
        <title>The deep terrestrial virosphere.</title>
        <authorList>
            <person name="Holmfeldt K."/>
            <person name="Nilsson E."/>
            <person name="Simone D."/>
            <person name="Lopez-Fernandez M."/>
            <person name="Wu X."/>
            <person name="de Brujin I."/>
            <person name="Lundin D."/>
            <person name="Andersson A."/>
            <person name="Bertilsson S."/>
            <person name="Dopson M."/>
        </authorList>
    </citation>
    <scope>NUCLEOTIDE SEQUENCE</scope>
    <source>
        <strain evidence="1">MM415A00915</strain>
    </source>
</reference>